<dbReference type="EMBL" id="BKCJ010005640">
    <property type="protein sequence ID" value="GEU67841.1"/>
    <property type="molecule type" value="Genomic_DNA"/>
</dbReference>
<protein>
    <recommendedName>
        <fullName evidence="2">Reverse transcriptase domain-containing protein</fullName>
    </recommendedName>
</protein>
<evidence type="ECO:0008006" key="2">
    <source>
        <dbReference type="Google" id="ProtNLM"/>
    </source>
</evidence>
<reference evidence="1" key="1">
    <citation type="journal article" date="2019" name="Sci. Rep.">
        <title>Draft genome of Tanacetum cinerariifolium, the natural source of mosquito coil.</title>
        <authorList>
            <person name="Yamashiro T."/>
            <person name="Shiraishi A."/>
            <person name="Satake H."/>
            <person name="Nakayama K."/>
        </authorList>
    </citation>
    <scope>NUCLEOTIDE SEQUENCE</scope>
</reference>
<comment type="caution">
    <text evidence="1">The sequence shown here is derived from an EMBL/GenBank/DDBJ whole genome shotgun (WGS) entry which is preliminary data.</text>
</comment>
<proteinExistence type="predicted"/>
<sequence>MNYFESNPCYDSNYFGIDQIEPSQSVNQPLNIQNELDNHKLFINELIQQKLQNEYAQPFSAIAITFDSPTVEPEESLRMGDEHLDTISEIESDEFIKSSVENLVPNPSESEDEHECDVPVCDDFTTFSNILFDADDDFSSSDNESFSDEDIPKELYSNPLLDEEIISIKIDLHHFNAEIACNNSLSFPKNESFHFDSPSSPRPPAEPSNDDEIKPILGMLIFKVVGDISKQYVPMTRLFPTQPTLFSNQEKSPHLLSHRGLKAFQLPSECPMRIYGGNSPVLDVPFHHFYPL</sequence>
<organism evidence="1">
    <name type="scientific">Tanacetum cinerariifolium</name>
    <name type="common">Dalmatian daisy</name>
    <name type="synonym">Chrysanthemum cinerariifolium</name>
    <dbReference type="NCBI Taxonomy" id="118510"/>
    <lineage>
        <taxon>Eukaryota</taxon>
        <taxon>Viridiplantae</taxon>
        <taxon>Streptophyta</taxon>
        <taxon>Embryophyta</taxon>
        <taxon>Tracheophyta</taxon>
        <taxon>Spermatophyta</taxon>
        <taxon>Magnoliopsida</taxon>
        <taxon>eudicotyledons</taxon>
        <taxon>Gunneridae</taxon>
        <taxon>Pentapetalae</taxon>
        <taxon>asterids</taxon>
        <taxon>campanulids</taxon>
        <taxon>Asterales</taxon>
        <taxon>Asteraceae</taxon>
        <taxon>Asteroideae</taxon>
        <taxon>Anthemideae</taxon>
        <taxon>Anthemidinae</taxon>
        <taxon>Tanacetum</taxon>
    </lineage>
</organism>
<dbReference type="AlphaFoldDB" id="A0A6L2M1C9"/>
<evidence type="ECO:0000313" key="1">
    <source>
        <dbReference type="EMBL" id="GEU67841.1"/>
    </source>
</evidence>
<accession>A0A6L2M1C9</accession>
<gene>
    <name evidence="1" type="ORF">Tci_039819</name>
</gene>
<name>A0A6L2M1C9_TANCI</name>